<dbReference type="RefSeq" id="WP_264953128.1">
    <property type="nucleotide sequence ID" value="NZ_JAPDVE010000016.1"/>
</dbReference>
<gene>
    <name evidence="8" type="ORF">ONT19_14200</name>
</gene>
<dbReference type="EMBL" id="JAPDVG010000001">
    <property type="protein sequence ID" value="MCW4132706.1"/>
    <property type="molecule type" value="Genomic_DNA"/>
</dbReference>
<evidence type="ECO:0000313" key="9">
    <source>
        <dbReference type="Proteomes" id="UP001209417"/>
    </source>
</evidence>
<dbReference type="Gene3D" id="2.60.40.2580">
    <property type="match status" value="1"/>
</dbReference>
<sequence>MKKMNLLVMSLVSAAALSFTSCSDSEDLANDKAGQEKVDGFYMTLTVQSPNASGTRTSVLDPTENATAGEAAIKTGTLYLVDKDNKIVFSKDLTELNWSGAVNGENGSTTPKQDGNQTFEIKVPAVEAGQTYRVYFLAGSNKPAGGMDFAATSNNFFTAAENSFASPFANDNNFAMFNQNDAQVNGNGYSVTFIQANNNLQNPAKVTYKSADGNTEQKGAAIKVERVVARIDAPSSTSAISTDDPAGASEALKVALKDARKKVASFELTNYAISNLANKSYVMQNWNSSALVIPSDKDGFSYIQPKTAFGGDYDYKNGGFTTTATKVNYVFENKSTENPTSMYFEYKVTLKDYSDADFKDDATNAGTFYRYNNVIYTSFDQIFKDYADVANLFGEGMDAKKMKEELMKVINDEDKLAEFRHTYNIEVFKGGKTYYKQVIKDNHIAGIIQRNSIYRLTVNNIFNVGAQVPNGTPTENDFYYLNVTVTVNPWVLNNQSVDLQ</sequence>
<dbReference type="NCBIfam" id="NF038041">
    <property type="entry name" value="fim_Mfa1_fam"/>
    <property type="match status" value="1"/>
</dbReference>
<dbReference type="InterPro" id="IPR029141">
    <property type="entry name" value="FimA_N"/>
</dbReference>
<comment type="similarity">
    <text evidence="2">Belongs to the bacteroidetes fimbrillin superfamily. FimA/Mfa1 family.</text>
</comment>
<comment type="caution">
    <text evidence="8">The sequence shown here is derived from an EMBL/GenBank/DDBJ whole genome shotgun (WGS) entry which is preliminary data.</text>
</comment>
<evidence type="ECO:0000313" key="8">
    <source>
        <dbReference type="EMBL" id="MCW4132706.1"/>
    </source>
</evidence>
<accession>A0AAW5UC48</accession>
<keyword evidence="4" id="KW-0281">Fimbrium</keyword>
<evidence type="ECO:0000256" key="1">
    <source>
        <dbReference type="ARBA" id="ARBA00004561"/>
    </source>
</evidence>
<dbReference type="Pfam" id="PF06321">
    <property type="entry name" value="P_gingi_FimA"/>
    <property type="match status" value="1"/>
</dbReference>
<feature type="domain" description="Minor fimbrium subunit Mfa1 C-terminal" evidence="7">
    <location>
        <begin position="427"/>
        <end position="495"/>
    </location>
</feature>
<evidence type="ECO:0000259" key="7">
    <source>
        <dbReference type="Pfam" id="PF15495"/>
    </source>
</evidence>
<evidence type="ECO:0000256" key="4">
    <source>
        <dbReference type="ARBA" id="ARBA00023263"/>
    </source>
</evidence>
<dbReference type="PROSITE" id="PS51257">
    <property type="entry name" value="PROKAR_LIPOPROTEIN"/>
    <property type="match status" value="1"/>
</dbReference>
<dbReference type="GO" id="GO:0009418">
    <property type="term" value="C:pilus shaft"/>
    <property type="evidence" value="ECO:0007669"/>
    <property type="project" value="InterPro"/>
</dbReference>
<reference evidence="8" key="1">
    <citation type="submission" date="2022-11" db="EMBL/GenBank/DDBJ databases">
        <title>Genomic repertoires linked with pathogenic potency of arthritogenic Prevotella copri isolated from the gut of rheumatoid arthritis patients.</title>
        <authorList>
            <person name="Nii T."/>
            <person name="Maeda Y."/>
            <person name="Motooka D."/>
            <person name="Naito M."/>
            <person name="Matsumoto Y."/>
            <person name="Ogawa T."/>
            <person name="Oguro-Igashira E."/>
            <person name="Kishikawa T."/>
            <person name="Yamashita M."/>
            <person name="Koizumi S."/>
            <person name="Kurakawa T."/>
            <person name="Okumura R."/>
            <person name="Kayama H."/>
            <person name="Murakami M."/>
            <person name="Sakaguchi T."/>
            <person name="Das B."/>
            <person name="Nakamura S."/>
            <person name="Okada Y."/>
            <person name="Kumanogoh A."/>
            <person name="Takeda K."/>
        </authorList>
    </citation>
    <scope>NUCLEOTIDE SEQUENCE</scope>
    <source>
        <strain evidence="8">H019-1</strain>
    </source>
</reference>
<name>A0AAW5UC48_9BACT</name>
<dbReference type="Pfam" id="PF15495">
    <property type="entry name" value="Fimbrillin_C"/>
    <property type="match status" value="1"/>
</dbReference>
<dbReference type="Proteomes" id="UP001209417">
    <property type="component" value="Unassembled WGS sequence"/>
</dbReference>
<dbReference type="InterPro" id="IPR029140">
    <property type="entry name" value="Mfa1_C"/>
</dbReference>
<evidence type="ECO:0000256" key="3">
    <source>
        <dbReference type="ARBA" id="ARBA00022729"/>
    </source>
</evidence>
<keyword evidence="3 5" id="KW-0732">Signal</keyword>
<dbReference type="AlphaFoldDB" id="A0AAW5UC48"/>
<feature type="chain" id="PRO_5043509973" evidence="5">
    <location>
        <begin position="26"/>
        <end position="500"/>
    </location>
</feature>
<protein>
    <submittedName>
        <fullName evidence="8">Mfa1 family fimbria major subunit</fullName>
    </submittedName>
</protein>
<dbReference type="Gene3D" id="2.60.40.3690">
    <property type="match status" value="1"/>
</dbReference>
<dbReference type="InterPro" id="IPR047786">
    <property type="entry name" value="Mfa1_fim"/>
</dbReference>
<comment type="subcellular location">
    <subcellularLocation>
        <location evidence="1">Fimbrium</location>
    </subcellularLocation>
</comment>
<organism evidence="8 9">
    <name type="scientific">Segatella copri</name>
    <dbReference type="NCBI Taxonomy" id="165179"/>
    <lineage>
        <taxon>Bacteria</taxon>
        <taxon>Pseudomonadati</taxon>
        <taxon>Bacteroidota</taxon>
        <taxon>Bacteroidia</taxon>
        <taxon>Bacteroidales</taxon>
        <taxon>Prevotellaceae</taxon>
        <taxon>Segatella</taxon>
    </lineage>
</organism>
<evidence type="ECO:0000256" key="5">
    <source>
        <dbReference type="SAM" id="SignalP"/>
    </source>
</evidence>
<proteinExistence type="inferred from homology"/>
<feature type="domain" description="Major fimbrial subunit protein N-terminal" evidence="6">
    <location>
        <begin position="44"/>
        <end position="211"/>
    </location>
</feature>
<feature type="signal peptide" evidence="5">
    <location>
        <begin position="1"/>
        <end position="25"/>
    </location>
</feature>
<evidence type="ECO:0000256" key="2">
    <source>
        <dbReference type="ARBA" id="ARBA00006011"/>
    </source>
</evidence>
<evidence type="ECO:0000259" key="6">
    <source>
        <dbReference type="Pfam" id="PF06321"/>
    </source>
</evidence>